<feature type="transmembrane region" description="Helical" evidence="8">
    <location>
        <begin position="678"/>
        <end position="696"/>
    </location>
</feature>
<feature type="transmembrane region" description="Helical" evidence="8">
    <location>
        <begin position="333"/>
        <end position="355"/>
    </location>
</feature>
<evidence type="ECO:0000256" key="8">
    <source>
        <dbReference type="SAM" id="Phobius"/>
    </source>
</evidence>
<feature type="transmembrane region" description="Helical" evidence="8">
    <location>
        <begin position="397"/>
        <end position="415"/>
    </location>
</feature>
<feature type="transmembrane region" description="Helical" evidence="8">
    <location>
        <begin position="303"/>
        <end position="321"/>
    </location>
</feature>
<comment type="similarity">
    <text evidence="2">Belongs to the resistance-nodulation-cell division (RND) (TC 2.A.6) family. MmpL subfamily.</text>
</comment>
<protein>
    <submittedName>
        <fullName evidence="10">MMPL family transporter</fullName>
    </submittedName>
</protein>
<keyword evidence="3" id="KW-1003">Cell membrane</keyword>
<proteinExistence type="inferred from homology"/>
<feature type="transmembrane region" description="Helical" evidence="8">
    <location>
        <begin position="631"/>
        <end position="657"/>
    </location>
</feature>
<dbReference type="PANTHER" id="PTHR33406">
    <property type="entry name" value="MEMBRANE PROTEIN MJ1562-RELATED"/>
    <property type="match status" value="1"/>
</dbReference>
<feature type="domain" description="Membrane transport protein MMPL" evidence="9">
    <location>
        <begin position="63"/>
        <end position="397"/>
    </location>
</feature>
<dbReference type="InterPro" id="IPR050545">
    <property type="entry name" value="Mycobact_MmpL"/>
</dbReference>
<feature type="compositionally biased region" description="Polar residues" evidence="7">
    <location>
        <begin position="1"/>
        <end position="16"/>
    </location>
</feature>
<evidence type="ECO:0000256" key="2">
    <source>
        <dbReference type="ARBA" id="ARBA00010157"/>
    </source>
</evidence>
<evidence type="ECO:0000313" key="10">
    <source>
        <dbReference type="EMBL" id="NVK81787.1"/>
    </source>
</evidence>
<dbReference type="PANTHER" id="PTHR33406:SF11">
    <property type="entry name" value="MEMBRANE PROTEIN SCO6666-RELATED"/>
    <property type="match status" value="1"/>
</dbReference>
<gene>
    <name evidence="10" type="ORF">HG542_29675</name>
</gene>
<evidence type="ECO:0000256" key="5">
    <source>
        <dbReference type="ARBA" id="ARBA00022989"/>
    </source>
</evidence>
<dbReference type="SUPFAM" id="SSF82866">
    <property type="entry name" value="Multidrug efflux transporter AcrB transmembrane domain"/>
    <property type="match status" value="2"/>
</dbReference>
<evidence type="ECO:0000256" key="7">
    <source>
        <dbReference type="SAM" id="MobiDB-lite"/>
    </source>
</evidence>
<sequence>MTTETAPPQPDDTVSASGGEDGPPRAPFAVRRRHLVAGLAVVVAVLAGWAGHDVAGRVSSGGMVPPQAESLHAEQILGRDFGADTPDFVLLARAGGRHGATVDSKEAAAAGRALERRLAAERDVVRVRSYWTAGRPKALRSAGRHSALLLAWFRGNDLATGKVAERVMPRVTGHRGPLQVAAGGDAAVRAEVARQASHDANLSELVALPVTATLLLLVFGSPAAAVLPVFVGIFAALGTTAVLRRLADVSEVSAYALNISTALAFGLAIDYCLFLISRYREERRGGAALAPALHTTLRTAGRAVAVSAATVAGGMAALLVFPHPVLRSIGCGGMAVTLMAALGSLVVLPAVLALLGDRLERFDVFARWRRHGGDGPDGRPAMGRWGRIARAMMRRPLLGGIPVACLLVLLAMPFTQARFGLFDDRVLPEHTAAGEVGTALRRDFATSGIGATTVVLPSFDPRARRAELDGYARRISGVRGVVQVDGPTGTYRGGRRSAKPTRASKQFASPHGVFLSVAGRGEPADPANAERVRRIRALPAPARAWVGGMGARVVDAQRPVQDRLPLALALIAAGMFALVLALTRYPVLALKALVLNALSLCATFGALVFVFQEGHLRRLVGDFTVTGSTDVLLPIVVFCIAFGLSMDYECILLSRIVEEHRRGAGTVLSVARGVDRTAGLFTWSALILAVVMAALATSGLVFLKAVGVGLALAALLDATVVRGLLVPAVMRLAGRANWWAPAWLRGGR</sequence>
<dbReference type="Gene3D" id="1.20.1640.10">
    <property type="entry name" value="Multidrug efflux transporter AcrB transmembrane domain"/>
    <property type="match status" value="2"/>
</dbReference>
<evidence type="ECO:0000256" key="6">
    <source>
        <dbReference type="ARBA" id="ARBA00023136"/>
    </source>
</evidence>
<dbReference type="Pfam" id="PF03176">
    <property type="entry name" value="MMPL"/>
    <property type="match status" value="2"/>
</dbReference>
<feature type="transmembrane region" description="Helical" evidence="8">
    <location>
        <begin position="255"/>
        <end position="276"/>
    </location>
</feature>
<name>A0A7Y7BA04_STRMO</name>
<feature type="transmembrane region" description="Helical" evidence="8">
    <location>
        <begin position="564"/>
        <end position="582"/>
    </location>
</feature>
<evidence type="ECO:0000256" key="3">
    <source>
        <dbReference type="ARBA" id="ARBA00022475"/>
    </source>
</evidence>
<keyword evidence="4 8" id="KW-0812">Transmembrane</keyword>
<comment type="subcellular location">
    <subcellularLocation>
        <location evidence="1">Cell membrane</location>
        <topology evidence="1">Multi-pass membrane protein</topology>
    </subcellularLocation>
</comment>
<keyword evidence="5 8" id="KW-1133">Transmembrane helix</keyword>
<feature type="transmembrane region" description="Helical" evidence="8">
    <location>
        <begin position="214"/>
        <end position="243"/>
    </location>
</feature>
<reference evidence="10 11" key="1">
    <citation type="submission" date="2020-04" db="EMBL/GenBank/DDBJ databases">
        <title>Draft Genome Sequence of Streptomyces morookaense DSM 40503, an 8-azaguanine-producing strain.</title>
        <authorList>
            <person name="Qi J."/>
            <person name="Gao J.-M."/>
        </authorList>
    </citation>
    <scope>NUCLEOTIDE SEQUENCE [LARGE SCALE GENOMIC DNA]</scope>
    <source>
        <strain evidence="10 11">DSM 40503</strain>
    </source>
</reference>
<dbReference type="EMBL" id="JABBXF010000093">
    <property type="protein sequence ID" value="NVK81787.1"/>
    <property type="molecule type" value="Genomic_DNA"/>
</dbReference>
<feature type="transmembrane region" description="Helical" evidence="8">
    <location>
        <begin position="702"/>
        <end position="725"/>
    </location>
</feature>
<keyword evidence="6 8" id="KW-0472">Membrane</keyword>
<feature type="domain" description="Membrane transport protein MMPL" evidence="9">
    <location>
        <begin position="501"/>
        <end position="741"/>
    </location>
</feature>
<dbReference type="GO" id="GO:0005886">
    <property type="term" value="C:plasma membrane"/>
    <property type="evidence" value="ECO:0007669"/>
    <property type="project" value="UniProtKB-SubCell"/>
</dbReference>
<organism evidence="10 11">
    <name type="scientific">Streptomyces morookaense</name>
    <name type="common">Streptoverticillium morookaense</name>
    <dbReference type="NCBI Taxonomy" id="1970"/>
    <lineage>
        <taxon>Bacteria</taxon>
        <taxon>Bacillati</taxon>
        <taxon>Actinomycetota</taxon>
        <taxon>Actinomycetes</taxon>
        <taxon>Kitasatosporales</taxon>
        <taxon>Streptomycetaceae</taxon>
        <taxon>Streptomyces</taxon>
    </lineage>
</organism>
<keyword evidence="11" id="KW-1185">Reference proteome</keyword>
<evidence type="ECO:0000259" key="9">
    <source>
        <dbReference type="Pfam" id="PF03176"/>
    </source>
</evidence>
<dbReference type="Proteomes" id="UP000587462">
    <property type="component" value="Unassembled WGS sequence"/>
</dbReference>
<evidence type="ECO:0000313" key="11">
    <source>
        <dbReference type="Proteomes" id="UP000587462"/>
    </source>
</evidence>
<evidence type="ECO:0000256" key="1">
    <source>
        <dbReference type="ARBA" id="ARBA00004651"/>
    </source>
</evidence>
<evidence type="ECO:0000256" key="4">
    <source>
        <dbReference type="ARBA" id="ARBA00022692"/>
    </source>
</evidence>
<dbReference type="AlphaFoldDB" id="A0A7Y7BA04"/>
<feature type="transmembrane region" description="Helical" evidence="8">
    <location>
        <begin position="589"/>
        <end position="611"/>
    </location>
</feature>
<comment type="caution">
    <text evidence="10">The sequence shown here is derived from an EMBL/GenBank/DDBJ whole genome shotgun (WGS) entry which is preliminary data.</text>
</comment>
<accession>A0A7Y7BA04</accession>
<dbReference type="InterPro" id="IPR004869">
    <property type="entry name" value="MMPL_dom"/>
</dbReference>
<feature type="region of interest" description="Disordered" evidence="7">
    <location>
        <begin position="1"/>
        <end position="27"/>
    </location>
</feature>
<dbReference type="RefSeq" id="WP_171086858.1">
    <property type="nucleotide sequence ID" value="NZ_BNBU01000001.1"/>
</dbReference>